<evidence type="ECO:0000256" key="5">
    <source>
        <dbReference type="ARBA" id="ARBA00023136"/>
    </source>
</evidence>
<comment type="subcellular location">
    <subcellularLocation>
        <location evidence="1">Cell membrane</location>
        <topology evidence="1">Multi-pass membrane protein</topology>
    </subcellularLocation>
</comment>
<feature type="transmembrane region" description="Helical" evidence="7">
    <location>
        <begin position="386"/>
        <end position="409"/>
    </location>
</feature>
<feature type="transmembrane region" description="Helical" evidence="7">
    <location>
        <begin position="463"/>
        <end position="486"/>
    </location>
</feature>
<dbReference type="EMBL" id="BNJG01000002">
    <property type="protein sequence ID" value="GHO56858.1"/>
    <property type="molecule type" value="Genomic_DNA"/>
</dbReference>
<comment type="caution">
    <text evidence="9">The sequence shown here is derived from an EMBL/GenBank/DDBJ whole genome shotgun (WGS) entry which is preliminary data.</text>
</comment>
<proteinExistence type="predicted"/>
<feature type="transmembrane region" description="Helical" evidence="7">
    <location>
        <begin position="111"/>
        <end position="136"/>
    </location>
</feature>
<dbReference type="Gene3D" id="1.20.1720.10">
    <property type="entry name" value="Multidrug resistance protein D"/>
    <property type="match status" value="1"/>
</dbReference>
<evidence type="ECO:0000256" key="7">
    <source>
        <dbReference type="SAM" id="Phobius"/>
    </source>
</evidence>
<feature type="transmembrane region" description="Helical" evidence="7">
    <location>
        <begin position="258"/>
        <end position="275"/>
    </location>
</feature>
<name>A0ABQ3UVZ2_9CHLR</name>
<evidence type="ECO:0000313" key="9">
    <source>
        <dbReference type="EMBL" id="GHO56858.1"/>
    </source>
</evidence>
<dbReference type="InterPro" id="IPR011701">
    <property type="entry name" value="MFS"/>
</dbReference>
<sequence>MDSTPSTLPKRRLQGLMLFSILAALLSTLFLEALDNTMVGPALPQIIHQFQGADRYSWVATAYLLSSTIVIPVVGKFSDQFGRKWLLLGGACLFLLGSLLCGISQTMDQLIAFRALQGLGAGMGITLVATLIGDIFPPEERAKWQMSVNIVYALANLLGPGLGGWFTDHGPLLTPFVTNMTRWRWIFYLNLPLGIIALTTLLLLLPSDISERSPNPDGRSIFKRIDITGSLLCMSATTCLLLGLTWGSSQPSAWTSPQVDGMLVAAAMLLLFFLYAEHRASEPILPLHLFRNQVFAADATLALLVYMILLGLAIYLPLSLQVIWGLSATSAGISITPFLLSITGGATLAGWLIAIRKRYQAILIVGISIMACGVFFLTRIAPPTNLLALIICMVLAGLGIGSIFSVLYLAAQNVLPLTQLGVGSAVIRYLGQVGSTLGVALIGAVVNQSLISSGKQTTATFVIALQHGFLAVLVFCAIALLAACFLKDPPVIQSPG</sequence>
<evidence type="ECO:0000256" key="6">
    <source>
        <dbReference type="ARBA" id="ARBA00044273"/>
    </source>
</evidence>
<dbReference type="RefSeq" id="WP_201373311.1">
    <property type="nucleotide sequence ID" value="NZ_BNJG01000002.1"/>
</dbReference>
<gene>
    <name evidence="9" type="ORF">KSB_53330</name>
</gene>
<protein>
    <recommendedName>
        <fullName evidence="6">MFS-type drug efflux transporter P55</fullName>
    </recommendedName>
</protein>
<dbReference type="SUPFAM" id="SSF103473">
    <property type="entry name" value="MFS general substrate transporter"/>
    <property type="match status" value="1"/>
</dbReference>
<dbReference type="Gene3D" id="1.20.1250.20">
    <property type="entry name" value="MFS general substrate transporter like domains"/>
    <property type="match status" value="1"/>
</dbReference>
<feature type="domain" description="Major facilitator superfamily (MFS) profile" evidence="8">
    <location>
        <begin position="21"/>
        <end position="491"/>
    </location>
</feature>
<dbReference type="Pfam" id="PF07690">
    <property type="entry name" value="MFS_1"/>
    <property type="match status" value="1"/>
</dbReference>
<feature type="transmembrane region" description="Helical" evidence="7">
    <location>
        <begin position="429"/>
        <end position="451"/>
    </location>
</feature>
<feature type="transmembrane region" description="Helical" evidence="7">
    <location>
        <begin position="295"/>
        <end position="316"/>
    </location>
</feature>
<evidence type="ECO:0000313" key="10">
    <source>
        <dbReference type="Proteomes" id="UP000654345"/>
    </source>
</evidence>
<organism evidence="9 10">
    <name type="scientific">Ktedonobacter robiniae</name>
    <dbReference type="NCBI Taxonomy" id="2778365"/>
    <lineage>
        <taxon>Bacteria</taxon>
        <taxon>Bacillati</taxon>
        <taxon>Chloroflexota</taxon>
        <taxon>Ktedonobacteria</taxon>
        <taxon>Ktedonobacterales</taxon>
        <taxon>Ktedonobacteraceae</taxon>
        <taxon>Ktedonobacter</taxon>
    </lineage>
</organism>
<dbReference type="InterPro" id="IPR036259">
    <property type="entry name" value="MFS_trans_sf"/>
</dbReference>
<feature type="transmembrane region" description="Helical" evidence="7">
    <location>
        <begin position="86"/>
        <end position="105"/>
    </location>
</feature>
<feature type="transmembrane region" description="Helical" evidence="7">
    <location>
        <begin position="225"/>
        <end position="246"/>
    </location>
</feature>
<feature type="transmembrane region" description="Helical" evidence="7">
    <location>
        <begin position="57"/>
        <end position="74"/>
    </location>
</feature>
<feature type="transmembrane region" description="Helical" evidence="7">
    <location>
        <begin position="322"/>
        <end position="354"/>
    </location>
</feature>
<keyword evidence="10" id="KW-1185">Reference proteome</keyword>
<keyword evidence="3 7" id="KW-0812">Transmembrane</keyword>
<feature type="transmembrane region" description="Helical" evidence="7">
    <location>
        <begin position="186"/>
        <end position="205"/>
    </location>
</feature>
<keyword evidence="5 7" id="KW-0472">Membrane</keyword>
<evidence type="ECO:0000256" key="4">
    <source>
        <dbReference type="ARBA" id="ARBA00022989"/>
    </source>
</evidence>
<dbReference type="InterPro" id="IPR020846">
    <property type="entry name" value="MFS_dom"/>
</dbReference>
<dbReference type="Proteomes" id="UP000654345">
    <property type="component" value="Unassembled WGS sequence"/>
</dbReference>
<evidence type="ECO:0000256" key="2">
    <source>
        <dbReference type="ARBA" id="ARBA00022448"/>
    </source>
</evidence>
<dbReference type="PROSITE" id="PS50850">
    <property type="entry name" value="MFS"/>
    <property type="match status" value="1"/>
</dbReference>
<reference evidence="9 10" key="1">
    <citation type="journal article" date="2021" name="Int. J. Syst. Evol. Microbiol.">
        <title>Reticulibacter mediterranei gen. nov., sp. nov., within the new family Reticulibacteraceae fam. nov., and Ktedonospora formicarum gen. nov., sp. nov., Ktedonobacter robiniae sp. nov., Dictyobacter formicarum sp. nov. and Dictyobacter arantiisoli sp. nov., belonging to the class Ktedonobacteria.</title>
        <authorList>
            <person name="Yabe S."/>
            <person name="Zheng Y."/>
            <person name="Wang C.M."/>
            <person name="Sakai Y."/>
            <person name="Abe K."/>
            <person name="Yokota A."/>
            <person name="Donadio S."/>
            <person name="Cavaletti L."/>
            <person name="Monciardini P."/>
        </authorList>
    </citation>
    <scope>NUCLEOTIDE SEQUENCE [LARGE SCALE GENOMIC DNA]</scope>
    <source>
        <strain evidence="9 10">SOSP1-30</strain>
    </source>
</reference>
<dbReference type="PROSITE" id="PS00216">
    <property type="entry name" value="SUGAR_TRANSPORT_1"/>
    <property type="match status" value="1"/>
</dbReference>
<evidence type="ECO:0000259" key="8">
    <source>
        <dbReference type="PROSITE" id="PS50850"/>
    </source>
</evidence>
<keyword evidence="4 7" id="KW-1133">Transmembrane helix</keyword>
<dbReference type="InterPro" id="IPR005829">
    <property type="entry name" value="Sugar_transporter_CS"/>
</dbReference>
<dbReference type="PANTHER" id="PTHR23501">
    <property type="entry name" value="MAJOR FACILITATOR SUPERFAMILY"/>
    <property type="match status" value="1"/>
</dbReference>
<keyword evidence="2" id="KW-0813">Transport</keyword>
<feature type="transmembrane region" description="Helical" evidence="7">
    <location>
        <begin position="148"/>
        <end position="166"/>
    </location>
</feature>
<evidence type="ECO:0000256" key="3">
    <source>
        <dbReference type="ARBA" id="ARBA00022692"/>
    </source>
</evidence>
<feature type="transmembrane region" description="Helical" evidence="7">
    <location>
        <begin position="361"/>
        <end position="380"/>
    </location>
</feature>
<evidence type="ECO:0000256" key="1">
    <source>
        <dbReference type="ARBA" id="ARBA00004651"/>
    </source>
</evidence>
<accession>A0ABQ3UVZ2</accession>
<dbReference type="PANTHER" id="PTHR23501:SF191">
    <property type="entry name" value="VACUOLAR BASIC AMINO ACID TRANSPORTER 4"/>
    <property type="match status" value="1"/>
</dbReference>
<dbReference type="CDD" id="cd17502">
    <property type="entry name" value="MFS_Azr1_MDR_like"/>
    <property type="match status" value="1"/>
</dbReference>